<feature type="compositionally biased region" description="Polar residues" evidence="1">
    <location>
        <begin position="130"/>
        <end position="154"/>
    </location>
</feature>
<name>A0A9P4GP55_9PLEO</name>
<accession>A0A9P4GP55</accession>
<dbReference type="PROSITE" id="PS50011">
    <property type="entry name" value="PROTEIN_KINASE_DOM"/>
    <property type="match status" value="1"/>
</dbReference>
<keyword evidence="4" id="KW-1185">Reference proteome</keyword>
<dbReference type="Proteomes" id="UP000800039">
    <property type="component" value="Unassembled WGS sequence"/>
</dbReference>
<gene>
    <name evidence="3" type="ORF">K460DRAFT_375557</name>
</gene>
<sequence>MAVPDRLAYVQLDDYDRHVFDHVLSDDTERYAFIRFFQHVSVNYQRQKRPRSGRGRVRLWNKTHSYWVRKAQEQQELPAIQRSAPVVPAVAPPLPAPILTVQVPSAVEIAPVPSPVPASIPTAPVPSSANTIPVASRSPSPVLSSQNIPPTSGSKRARNNDEEPSVASLEPPAKRRRPVIGGERCPPFVLHNGLHETEPGVSTYFEFPPTLQQREFVQKTLGGTWRYAKTLHQSPINSVLPKPRSGIPPRSIDLFVKLDEAGIIQDRVAVKYTDISWDKDTTTKKRVELEEAVVHTIPDGCRHLPAYRNIVDHTMNFTIDGGYSDNKDPSCWKQRYIFSDYAPHGDLYQLINNHARASKVVPEHFIWYVFKQLVDALTTLETGVCKEMDSGPTTGQEDRWQPILHLDIKSGNVLLASPDPTYKSYRQPVLTDFDCSTRLSNNPIKRKEQMKNARGYGTRCWQAPEHAYEHVHTKHYTPSTWDLNHRTDIYALGLLIRHLMLCATMPSNQIAKLHRDETSFFPTEATSRNEAPEQEVPWRMYPEVYSIALIRTVHRCLAFRQYRDPAKPNKGSRPSLSELQGRINHHLSQLDQMCGDGVTAAHYPVDHPLHVMFPEDDPRFTIGTLFSPEPTATVKELILSSATDLDKARAHDTFTTYAPSAPNALAIPRAEDTHSDVPQPTMKVQEDVLKEVITEVRRDALKGPQSVERDLRAYAIDHADTTIHKCVNPHGNFKQLKGAKDSKFFSPESKHATLTSMKSWADKLLDDTKTAIEQEQERMAWIDDDVIMDQAEDIDAVQENESVQEEKARVRALRTQELRDKKQLIQEHEAYLQQKLIALKDLSEAVDIGMAVLVLGDELELDAELADEHWMTKVSGLHRGVWEYFWSRPSGVFT</sequence>
<dbReference type="GeneID" id="63852032"/>
<dbReference type="Gene3D" id="1.10.510.10">
    <property type="entry name" value="Transferase(Phosphotransferase) domain 1"/>
    <property type="match status" value="1"/>
</dbReference>
<feature type="domain" description="Protein kinase" evidence="2">
    <location>
        <begin position="225"/>
        <end position="588"/>
    </location>
</feature>
<dbReference type="PANTHER" id="PTHR44305">
    <property type="entry name" value="SI:DKEY-192D15.2-RELATED"/>
    <property type="match status" value="1"/>
</dbReference>
<dbReference type="EMBL" id="ML976615">
    <property type="protein sequence ID" value="KAF1848772.1"/>
    <property type="molecule type" value="Genomic_DNA"/>
</dbReference>
<dbReference type="SUPFAM" id="SSF56112">
    <property type="entry name" value="Protein kinase-like (PK-like)"/>
    <property type="match status" value="1"/>
</dbReference>
<dbReference type="AlphaFoldDB" id="A0A9P4GP55"/>
<dbReference type="GO" id="GO:0004672">
    <property type="term" value="F:protein kinase activity"/>
    <property type="evidence" value="ECO:0007669"/>
    <property type="project" value="InterPro"/>
</dbReference>
<protein>
    <recommendedName>
        <fullName evidence="2">Protein kinase domain-containing protein</fullName>
    </recommendedName>
</protein>
<dbReference type="RefSeq" id="XP_040791335.1">
    <property type="nucleotide sequence ID" value="XM_040934781.1"/>
</dbReference>
<evidence type="ECO:0000259" key="2">
    <source>
        <dbReference type="PROSITE" id="PS50011"/>
    </source>
</evidence>
<dbReference type="InterPro" id="IPR008271">
    <property type="entry name" value="Ser/Thr_kinase_AS"/>
</dbReference>
<dbReference type="GO" id="GO:0005524">
    <property type="term" value="F:ATP binding"/>
    <property type="evidence" value="ECO:0007669"/>
    <property type="project" value="InterPro"/>
</dbReference>
<evidence type="ECO:0000256" key="1">
    <source>
        <dbReference type="SAM" id="MobiDB-lite"/>
    </source>
</evidence>
<proteinExistence type="predicted"/>
<dbReference type="SMART" id="SM00220">
    <property type="entry name" value="S_TKc"/>
    <property type="match status" value="1"/>
</dbReference>
<dbReference type="PANTHER" id="PTHR44305:SF24">
    <property type="entry name" value="TYROSINE-PROTEIN KINASE C03B1.5-RELATED"/>
    <property type="match status" value="1"/>
</dbReference>
<comment type="caution">
    <text evidence="3">The sequence shown here is derived from an EMBL/GenBank/DDBJ whole genome shotgun (WGS) entry which is preliminary data.</text>
</comment>
<reference evidence="3" key="1">
    <citation type="submission" date="2020-01" db="EMBL/GenBank/DDBJ databases">
        <authorList>
            <consortium name="DOE Joint Genome Institute"/>
            <person name="Haridas S."/>
            <person name="Albert R."/>
            <person name="Binder M."/>
            <person name="Bloem J."/>
            <person name="Labutti K."/>
            <person name="Salamov A."/>
            <person name="Andreopoulos B."/>
            <person name="Baker S.E."/>
            <person name="Barry K."/>
            <person name="Bills G."/>
            <person name="Bluhm B.H."/>
            <person name="Cannon C."/>
            <person name="Castanera R."/>
            <person name="Culley D.E."/>
            <person name="Daum C."/>
            <person name="Ezra D."/>
            <person name="Gonzalez J.B."/>
            <person name="Henrissat B."/>
            <person name="Kuo A."/>
            <person name="Liang C."/>
            <person name="Lipzen A."/>
            <person name="Lutzoni F."/>
            <person name="Magnuson J."/>
            <person name="Mondo S."/>
            <person name="Nolan M."/>
            <person name="Ohm R."/>
            <person name="Pangilinan J."/>
            <person name="Park H.-J."/>
            <person name="Ramirez L."/>
            <person name="Alfaro M."/>
            <person name="Sun H."/>
            <person name="Tritt A."/>
            <person name="Yoshinaga Y."/>
            <person name="Zwiers L.-H."/>
            <person name="Turgeon B.G."/>
            <person name="Goodwin S.B."/>
            <person name="Spatafora J.W."/>
            <person name="Crous P.W."/>
            <person name="Grigoriev I.V."/>
        </authorList>
    </citation>
    <scope>NUCLEOTIDE SEQUENCE</scope>
    <source>
        <strain evidence="3">CBS 394.84</strain>
    </source>
</reference>
<evidence type="ECO:0000313" key="3">
    <source>
        <dbReference type="EMBL" id="KAF1848772.1"/>
    </source>
</evidence>
<feature type="region of interest" description="Disordered" evidence="1">
    <location>
        <begin position="124"/>
        <end position="180"/>
    </location>
</feature>
<evidence type="ECO:0000313" key="4">
    <source>
        <dbReference type="Proteomes" id="UP000800039"/>
    </source>
</evidence>
<dbReference type="InterPro" id="IPR000719">
    <property type="entry name" value="Prot_kinase_dom"/>
</dbReference>
<organism evidence="3 4">
    <name type="scientific">Cucurbitaria berberidis CBS 394.84</name>
    <dbReference type="NCBI Taxonomy" id="1168544"/>
    <lineage>
        <taxon>Eukaryota</taxon>
        <taxon>Fungi</taxon>
        <taxon>Dikarya</taxon>
        <taxon>Ascomycota</taxon>
        <taxon>Pezizomycotina</taxon>
        <taxon>Dothideomycetes</taxon>
        <taxon>Pleosporomycetidae</taxon>
        <taxon>Pleosporales</taxon>
        <taxon>Pleosporineae</taxon>
        <taxon>Cucurbitariaceae</taxon>
        <taxon>Cucurbitaria</taxon>
    </lineage>
</organism>
<dbReference type="OrthoDB" id="3673723at2759"/>
<dbReference type="InterPro" id="IPR053083">
    <property type="entry name" value="TF_kinase-domain_protein"/>
</dbReference>
<dbReference type="PROSITE" id="PS00108">
    <property type="entry name" value="PROTEIN_KINASE_ST"/>
    <property type="match status" value="1"/>
</dbReference>
<dbReference type="InterPro" id="IPR011009">
    <property type="entry name" value="Kinase-like_dom_sf"/>
</dbReference>